<proteinExistence type="predicted"/>
<accession>A0A0S2DKJ2</accession>
<dbReference type="PATRIC" id="fig|69.6.peg.3657"/>
<gene>
    <name evidence="1" type="ORF">GLE_3712</name>
</gene>
<dbReference type="STRING" id="69.GLE_3712"/>
<sequence length="67" mass="7933">MRKIFRDLRGWARRRSPRRRAQRGLFRDLRSASRARRWRRGMPALARGLLRLFMPQAAAPALGRHAP</sequence>
<dbReference type="Proteomes" id="UP000061569">
    <property type="component" value="Chromosome"/>
</dbReference>
<reference evidence="1 2" key="1">
    <citation type="submission" date="2015-11" db="EMBL/GenBank/DDBJ databases">
        <title>Genome sequences of Lysobacter enzymogenes strain C3 and Lysobacter antibioticus ATCC 29479.</title>
        <authorList>
            <person name="Kobayashi D.Y."/>
        </authorList>
    </citation>
    <scope>NUCLEOTIDE SEQUENCE [LARGE SCALE GENOMIC DNA]</scope>
    <source>
        <strain evidence="1 2">C3</strain>
    </source>
</reference>
<dbReference type="KEGG" id="lez:GLE_3712"/>
<organism evidence="1 2">
    <name type="scientific">Lysobacter enzymogenes</name>
    <dbReference type="NCBI Taxonomy" id="69"/>
    <lineage>
        <taxon>Bacteria</taxon>
        <taxon>Pseudomonadati</taxon>
        <taxon>Pseudomonadota</taxon>
        <taxon>Gammaproteobacteria</taxon>
        <taxon>Lysobacterales</taxon>
        <taxon>Lysobacteraceae</taxon>
        <taxon>Lysobacter</taxon>
    </lineage>
</organism>
<dbReference type="AlphaFoldDB" id="A0A0S2DKJ2"/>
<protein>
    <submittedName>
        <fullName evidence="1">Uncharacterized protein</fullName>
    </submittedName>
</protein>
<evidence type="ECO:0000313" key="2">
    <source>
        <dbReference type="Proteomes" id="UP000061569"/>
    </source>
</evidence>
<name>A0A0S2DKJ2_LYSEN</name>
<dbReference type="EMBL" id="CP013140">
    <property type="protein sequence ID" value="ALN59056.1"/>
    <property type="molecule type" value="Genomic_DNA"/>
</dbReference>
<evidence type="ECO:0000313" key="1">
    <source>
        <dbReference type="EMBL" id="ALN59056.1"/>
    </source>
</evidence>